<dbReference type="Proteomes" id="UP000717328">
    <property type="component" value="Unassembled WGS sequence"/>
</dbReference>
<feature type="compositionally biased region" description="Low complexity" evidence="1">
    <location>
        <begin position="97"/>
        <end position="106"/>
    </location>
</feature>
<dbReference type="AlphaFoldDB" id="A0A9P7K5C4"/>
<reference evidence="2" key="1">
    <citation type="submission" date="2021-02" db="EMBL/GenBank/DDBJ databases">
        <authorList>
            <person name="Nieuwenhuis M."/>
            <person name="Van De Peppel L.J.J."/>
        </authorList>
    </citation>
    <scope>NUCLEOTIDE SEQUENCE</scope>
    <source>
        <strain evidence="2">D49</strain>
    </source>
</reference>
<reference evidence="2" key="2">
    <citation type="submission" date="2021-10" db="EMBL/GenBank/DDBJ databases">
        <title>Phylogenomics reveals ancestral predisposition of the termite-cultivated fungus Termitomyces towards a domesticated lifestyle.</title>
        <authorList>
            <person name="Auxier B."/>
            <person name="Grum-Grzhimaylo A."/>
            <person name="Cardenas M.E."/>
            <person name="Lodge J.D."/>
            <person name="Laessoe T."/>
            <person name="Pedersen O."/>
            <person name="Smith M.E."/>
            <person name="Kuyper T.W."/>
            <person name="Franco-Molano E.A."/>
            <person name="Baroni T.J."/>
            <person name="Aanen D.K."/>
        </authorList>
    </citation>
    <scope>NUCLEOTIDE SEQUENCE</scope>
    <source>
        <strain evidence="2">D49</strain>
    </source>
</reference>
<feature type="compositionally biased region" description="Low complexity" evidence="1">
    <location>
        <begin position="80"/>
        <end position="89"/>
    </location>
</feature>
<feature type="compositionally biased region" description="Basic and acidic residues" evidence="1">
    <location>
        <begin position="120"/>
        <end position="131"/>
    </location>
</feature>
<dbReference type="EMBL" id="JABCKI010005741">
    <property type="protein sequence ID" value="KAG5638846.1"/>
    <property type="molecule type" value="Genomic_DNA"/>
</dbReference>
<proteinExistence type="predicted"/>
<feature type="region of interest" description="Disordered" evidence="1">
    <location>
        <begin position="79"/>
        <end position="179"/>
    </location>
</feature>
<name>A0A9P7K5C4_9AGAR</name>
<accession>A0A9P7K5C4</accession>
<comment type="caution">
    <text evidence="2">The sequence shown here is derived from an EMBL/GenBank/DDBJ whole genome shotgun (WGS) entry which is preliminary data.</text>
</comment>
<evidence type="ECO:0000313" key="3">
    <source>
        <dbReference type="Proteomes" id="UP000717328"/>
    </source>
</evidence>
<sequence length="179" mass="19327">MSFVAAARHSLRAYLRNSTPAVRAGARRMASSHAPYTPKSDRPWIFLYLVSPSARKSTHAHAVHNDAHDFPGHQKHVAVEESVAASVAESEPELEAEPTPTQAEPTIMTDDEGTPADVSESLHAEAEDIPKVETSSDAAVEETKEIHAEPQSQEIVVSAESETLKEEPKKAEEVAEASA</sequence>
<gene>
    <name evidence="2" type="ORF">H0H81_009397</name>
</gene>
<feature type="compositionally biased region" description="Basic and acidic residues" evidence="1">
    <location>
        <begin position="162"/>
        <end position="173"/>
    </location>
</feature>
<protein>
    <submittedName>
        <fullName evidence="2">Uncharacterized protein</fullName>
    </submittedName>
</protein>
<dbReference type="OrthoDB" id="4590707at2759"/>
<keyword evidence="3" id="KW-1185">Reference proteome</keyword>
<organism evidence="2 3">
    <name type="scientific">Sphagnurus paluster</name>
    <dbReference type="NCBI Taxonomy" id="117069"/>
    <lineage>
        <taxon>Eukaryota</taxon>
        <taxon>Fungi</taxon>
        <taxon>Dikarya</taxon>
        <taxon>Basidiomycota</taxon>
        <taxon>Agaricomycotina</taxon>
        <taxon>Agaricomycetes</taxon>
        <taxon>Agaricomycetidae</taxon>
        <taxon>Agaricales</taxon>
        <taxon>Tricholomatineae</taxon>
        <taxon>Lyophyllaceae</taxon>
        <taxon>Sphagnurus</taxon>
    </lineage>
</organism>
<evidence type="ECO:0000313" key="2">
    <source>
        <dbReference type="EMBL" id="KAG5638846.1"/>
    </source>
</evidence>
<evidence type="ECO:0000256" key="1">
    <source>
        <dbReference type="SAM" id="MobiDB-lite"/>
    </source>
</evidence>